<dbReference type="EMBL" id="QASA01000001">
    <property type="protein sequence ID" value="RDC66018.1"/>
    <property type="molecule type" value="Genomic_DNA"/>
</dbReference>
<dbReference type="NCBIfam" id="TIGR00197">
    <property type="entry name" value="yjeF_nterm"/>
    <property type="match status" value="1"/>
</dbReference>
<evidence type="ECO:0000256" key="1">
    <source>
        <dbReference type="ARBA" id="ARBA00000013"/>
    </source>
</evidence>
<feature type="binding site" evidence="18">
    <location>
        <position position="60"/>
    </location>
    <ligand>
        <name>K(+)</name>
        <dbReference type="ChEBI" id="CHEBI:29103"/>
    </ligand>
</feature>
<dbReference type="InterPro" id="IPR004443">
    <property type="entry name" value="YjeF_N_dom"/>
</dbReference>
<dbReference type="HAMAP" id="MF_01965">
    <property type="entry name" value="NADHX_dehydratase"/>
    <property type="match status" value="1"/>
</dbReference>
<dbReference type="SUPFAM" id="SSF64153">
    <property type="entry name" value="YjeF N-terminal domain-like"/>
    <property type="match status" value="1"/>
</dbReference>
<feature type="binding site" evidence="17">
    <location>
        <position position="440"/>
    </location>
    <ligand>
        <name>AMP</name>
        <dbReference type="ChEBI" id="CHEBI:456215"/>
    </ligand>
</feature>
<comment type="function">
    <text evidence="18">Catalyzes the epimerization of the S- and R-forms of NAD(P)HX, a damaged form of NAD(P)H that is a result of enzymatic or heat-dependent hydration. This is a prerequisite for the S-specific NAD(P)H-hydrate dehydratase to allow the repair of both epimers of NAD(P)HX.</text>
</comment>
<feature type="binding site" evidence="17">
    <location>
        <begin position="411"/>
        <end position="415"/>
    </location>
    <ligand>
        <name>AMP</name>
        <dbReference type="ChEBI" id="CHEBI:456215"/>
    </ligand>
</feature>
<keyword evidence="9 18" id="KW-0630">Potassium</keyword>
<feature type="domain" description="YjeF N-terminal" evidence="21">
    <location>
        <begin position="9"/>
        <end position="217"/>
    </location>
</feature>
<evidence type="ECO:0000256" key="10">
    <source>
        <dbReference type="ARBA" id="ARBA00023027"/>
    </source>
</evidence>
<comment type="cofactor">
    <cofactor evidence="17">
        <name>Mg(2+)</name>
        <dbReference type="ChEBI" id="CHEBI:18420"/>
    </cofactor>
</comment>
<proteinExistence type="inferred from homology"/>
<dbReference type="Pfam" id="PF01256">
    <property type="entry name" value="Carb_kinase"/>
    <property type="match status" value="1"/>
</dbReference>
<feature type="binding site" evidence="18">
    <location>
        <begin position="59"/>
        <end position="63"/>
    </location>
    <ligand>
        <name>(6S)-NADPHX</name>
        <dbReference type="ChEBI" id="CHEBI:64076"/>
    </ligand>
</feature>
<evidence type="ECO:0000256" key="11">
    <source>
        <dbReference type="ARBA" id="ARBA00023235"/>
    </source>
</evidence>
<comment type="function">
    <text evidence="17">Catalyzes the dehydration of the S-form of NAD(P)HX at the expense of ADP, which is converted to AMP. Together with NAD(P)HX epimerase, which catalyzes the epimerization of the S- and R-forms, the enzyme allows the repair of both epimers of NAD(P)HX, a damaged form of NAD(P)H that is a result of enzymatic or heat-dependent hydration.</text>
</comment>
<feature type="binding site" evidence="18">
    <location>
        <begin position="130"/>
        <end position="136"/>
    </location>
    <ligand>
        <name>(6S)-NADPHX</name>
        <dbReference type="ChEBI" id="CHEBI:64076"/>
    </ligand>
</feature>
<feature type="binding site" evidence="17">
    <location>
        <position position="325"/>
    </location>
    <ligand>
        <name>(6S)-NADPHX</name>
        <dbReference type="ChEBI" id="CHEBI:64076"/>
    </ligand>
</feature>
<evidence type="ECO:0000256" key="15">
    <source>
        <dbReference type="ARBA" id="ARBA00048238"/>
    </source>
</evidence>
<dbReference type="InterPro" id="IPR030677">
    <property type="entry name" value="Nnr"/>
</dbReference>
<dbReference type="InterPro" id="IPR000631">
    <property type="entry name" value="CARKD"/>
</dbReference>
<comment type="similarity">
    <text evidence="18">Belongs to the NnrE/AIBP family.</text>
</comment>
<dbReference type="GO" id="GO:0046496">
    <property type="term" value="P:nicotinamide nucleotide metabolic process"/>
    <property type="evidence" value="ECO:0007669"/>
    <property type="project" value="UniProtKB-UniRule"/>
</dbReference>
<evidence type="ECO:0000256" key="16">
    <source>
        <dbReference type="ARBA" id="ARBA00049209"/>
    </source>
</evidence>
<feature type="domain" description="YjeF C-terminal" evidence="20">
    <location>
        <begin position="227"/>
        <end position="500"/>
    </location>
</feature>
<dbReference type="HAMAP" id="MF_01966">
    <property type="entry name" value="NADHX_epimerase"/>
    <property type="match status" value="1"/>
</dbReference>
<dbReference type="InterPro" id="IPR017953">
    <property type="entry name" value="Carbohydrate_kinase_pred_CS"/>
</dbReference>
<comment type="catalytic activity">
    <reaction evidence="1 18 19">
        <text>(6R)-NADHX = (6S)-NADHX</text>
        <dbReference type="Rhea" id="RHEA:32215"/>
        <dbReference type="ChEBI" id="CHEBI:64074"/>
        <dbReference type="ChEBI" id="CHEBI:64075"/>
        <dbReference type="EC" id="5.1.99.6"/>
    </reaction>
</comment>
<comment type="similarity">
    <text evidence="4 19">In the C-terminal section; belongs to the NnrD/CARKD family.</text>
</comment>
<gene>
    <name evidence="17" type="primary">nnrD</name>
    <name evidence="18" type="synonym">nnrE</name>
    <name evidence="22" type="ORF">AHMF7616_04649</name>
</gene>
<evidence type="ECO:0000313" key="22">
    <source>
        <dbReference type="EMBL" id="RDC66018.1"/>
    </source>
</evidence>
<keyword evidence="10 17" id="KW-0520">NAD</keyword>
<sequence length="510" mass="55118">MKILTAAQTRLADAYTAEQENITSLELMERAVKAFLAWFEDKFTSKTGRPVLIFCGPGNNGGDGLAIARLLHQHNYNVQVFILSTNGSYAPDFKANLNRLPEEIVRKHLQQASDFPEIPANALVLDTLFGTGLNRPLSGFITDLVQYINQSLATVIAVDMPTGLFADAPNAPEDIIIEADFTLSFELPKLAFLLPSKALYVGEWTVVPIGLSVKFISQAPSSYFYISPDVAAAILKPRPKYGHKGSFGHALLISGSYGKMGATVLSSRACLRSGVGLLTVYCPSAGYFILQTAVPEAMTVTDPKEQYTSQLPDISTYNAIGIGPGLGKASATHQLVKQLLETTKAPLVIDADALNIISEDENLKKSIPPDSILTPHPKEFERLAGIAQNDYHRLELLKEFCQEHSCYVVLKGAHTCIGTPVGTFYFNSTGNPGMATGGTGDVLTGIITALVAQHYSPLESCIVGVYLHGLAGDLVKAEIGEQALLASDMVSYLGKAFLEVQSYDHKKKKF</sequence>
<accession>A0A369QV08</accession>
<comment type="cofactor">
    <cofactor evidence="18 19">
        <name>K(+)</name>
        <dbReference type="ChEBI" id="CHEBI:29103"/>
    </cofactor>
    <text evidence="18 19">Binds 1 potassium ion per subunit.</text>
</comment>
<dbReference type="Proteomes" id="UP000253919">
    <property type="component" value="Unassembled WGS sequence"/>
</dbReference>
<feature type="binding site" evidence="17">
    <location>
        <position position="262"/>
    </location>
    <ligand>
        <name>(6S)-NADPHX</name>
        <dbReference type="ChEBI" id="CHEBI:64076"/>
    </ligand>
</feature>
<dbReference type="GO" id="GO:0046872">
    <property type="term" value="F:metal ion binding"/>
    <property type="evidence" value="ECO:0007669"/>
    <property type="project" value="UniProtKB-UniRule"/>
</dbReference>
<dbReference type="OrthoDB" id="9806925at2"/>
<keyword evidence="12 17" id="KW-0456">Lyase</keyword>
<organism evidence="22 23">
    <name type="scientific">Adhaeribacter pallidiroseus</name>
    <dbReference type="NCBI Taxonomy" id="2072847"/>
    <lineage>
        <taxon>Bacteria</taxon>
        <taxon>Pseudomonadati</taxon>
        <taxon>Bacteroidota</taxon>
        <taxon>Cytophagia</taxon>
        <taxon>Cytophagales</taxon>
        <taxon>Hymenobacteraceae</taxon>
        <taxon>Adhaeribacter</taxon>
    </lineage>
</organism>
<evidence type="ECO:0000256" key="18">
    <source>
        <dbReference type="HAMAP-Rule" id="MF_01966"/>
    </source>
</evidence>
<dbReference type="EC" id="4.2.1.136" evidence="19"/>
<dbReference type="PROSITE" id="PS51385">
    <property type="entry name" value="YJEF_N"/>
    <property type="match status" value="1"/>
</dbReference>
<evidence type="ECO:0000256" key="6">
    <source>
        <dbReference type="ARBA" id="ARBA00022741"/>
    </source>
</evidence>
<dbReference type="GO" id="GO:0110051">
    <property type="term" value="P:metabolite repair"/>
    <property type="evidence" value="ECO:0007669"/>
    <property type="project" value="TreeGrafter"/>
</dbReference>
<evidence type="ECO:0000259" key="20">
    <source>
        <dbReference type="PROSITE" id="PS51383"/>
    </source>
</evidence>
<dbReference type="PROSITE" id="PS01050">
    <property type="entry name" value="YJEF_C_2"/>
    <property type="match status" value="1"/>
</dbReference>
<evidence type="ECO:0000256" key="19">
    <source>
        <dbReference type="PIRNR" id="PIRNR017184"/>
    </source>
</evidence>
<evidence type="ECO:0000256" key="13">
    <source>
        <dbReference type="ARBA" id="ARBA00023268"/>
    </source>
</evidence>
<keyword evidence="13" id="KW-0511">Multifunctional enzyme</keyword>
<keyword evidence="5 18" id="KW-0479">Metal-binding</keyword>
<keyword evidence="11 18" id="KW-0413">Isomerase</keyword>
<comment type="caution">
    <text evidence="22">The sequence shown here is derived from an EMBL/GenBank/DDBJ whole genome shotgun (WGS) entry which is preliminary data.</text>
</comment>
<dbReference type="SUPFAM" id="SSF53613">
    <property type="entry name" value="Ribokinase-like"/>
    <property type="match status" value="1"/>
</dbReference>
<evidence type="ECO:0000256" key="17">
    <source>
        <dbReference type="HAMAP-Rule" id="MF_01965"/>
    </source>
</evidence>
<protein>
    <recommendedName>
        <fullName evidence="19">Bifunctional NAD(P)H-hydrate repair enzyme</fullName>
    </recommendedName>
    <alternativeName>
        <fullName evidence="19">Nicotinamide nucleotide repair protein</fullName>
    </alternativeName>
    <domain>
        <recommendedName>
            <fullName evidence="19">ADP-dependent (S)-NAD(P)H-hydrate dehydratase</fullName>
            <ecNumber evidence="19">4.2.1.136</ecNumber>
        </recommendedName>
        <alternativeName>
            <fullName evidence="19">ADP-dependent NAD(P)HX dehydratase</fullName>
        </alternativeName>
    </domain>
    <domain>
        <recommendedName>
            <fullName evidence="19">NAD(P)H-hydrate epimerase</fullName>
            <ecNumber evidence="19">5.1.99.6</ecNumber>
        </recommendedName>
    </domain>
</protein>
<comment type="subunit">
    <text evidence="17">Homotetramer.</text>
</comment>
<keyword evidence="23" id="KW-1185">Reference proteome</keyword>
<evidence type="ECO:0000256" key="9">
    <source>
        <dbReference type="ARBA" id="ARBA00022958"/>
    </source>
</evidence>
<feature type="binding site" evidence="18">
    <location>
        <position position="126"/>
    </location>
    <ligand>
        <name>K(+)</name>
        <dbReference type="ChEBI" id="CHEBI:29103"/>
    </ligand>
</feature>
<evidence type="ECO:0000256" key="7">
    <source>
        <dbReference type="ARBA" id="ARBA00022840"/>
    </source>
</evidence>
<comment type="catalytic activity">
    <reaction evidence="15 17 19">
        <text>(6S)-NADHX + ADP = AMP + phosphate + NADH + H(+)</text>
        <dbReference type="Rhea" id="RHEA:32223"/>
        <dbReference type="ChEBI" id="CHEBI:15378"/>
        <dbReference type="ChEBI" id="CHEBI:43474"/>
        <dbReference type="ChEBI" id="CHEBI:57945"/>
        <dbReference type="ChEBI" id="CHEBI:64074"/>
        <dbReference type="ChEBI" id="CHEBI:456215"/>
        <dbReference type="ChEBI" id="CHEBI:456216"/>
        <dbReference type="EC" id="4.2.1.136"/>
    </reaction>
</comment>
<evidence type="ECO:0000256" key="14">
    <source>
        <dbReference type="ARBA" id="ARBA00025153"/>
    </source>
</evidence>
<dbReference type="GO" id="GO:0005524">
    <property type="term" value="F:ATP binding"/>
    <property type="evidence" value="ECO:0007669"/>
    <property type="project" value="UniProtKB-UniRule"/>
</dbReference>
<dbReference type="RefSeq" id="WP_115374940.1">
    <property type="nucleotide sequence ID" value="NZ_QASA01000001.1"/>
</dbReference>
<evidence type="ECO:0000256" key="8">
    <source>
        <dbReference type="ARBA" id="ARBA00022857"/>
    </source>
</evidence>
<dbReference type="Gene3D" id="3.40.50.10260">
    <property type="entry name" value="YjeF N-terminal domain"/>
    <property type="match status" value="1"/>
</dbReference>
<dbReference type="Pfam" id="PF03853">
    <property type="entry name" value="YjeF_N"/>
    <property type="match status" value="1"/>
</dbReference>
<dbReference type="PROSITE" id="PS51383">
    <property type="entry name" value="YJEF_C_3"/>
    <property type="match status" value="1"/>
</dbReference>
<evidence type="ECO:0000256" key="2">
    <source>
        <dbReference type="ARBA" id="ARBA00000909"/>
    </source>
</evidence>
<feature type="binding site" evidence="18">
    <location>
        <position position="159"/>
    </location>
    <ligand>
        <name>(6S)-NADPHX</name>
        <dbReference type="ChEBI" id="CHEBI:64076"/>
    </ligand>
</feature>
<dbReference type="EC" id="5.1.99.6" evidence="19"/>
<dbReference type="AlphaFoldDB" id="A0A369QV08"/>
<evidence type="ECO:0000259" key="21">
    <source>
        <dbReference type="PROSITE" id="PS51385"/>
    </source>
</evidence>
<dbReference type="CDD" id="cd01171">
    <property type="entry name" value="YXKO-related"/>
    <property type="match status" value="1"/>
</dbReference>
<comment type="catalytic activity">
    <reaction evidence="2 18 19">
        <text>(6R)-NADPHX = (6S)-NADPHX</text>
        <dbReference type="Rhea" id="RHEA:32227"/>
        <dbReference type="ChEBI" id="CHEBI:64076"/>
        <dbReference type="ChEBI" id="CHEBI:64077"/>
        <dbReference type="EC" id="5.1.99.6"/>
    </reaction>
</comment>
<comment type="catalytic activity">
    <reaction evidence="16 17 19">
        <text>(6S)-NADPHX + ADP = AMP + phosphate + NADPH + H(+)</text>
        <dbReference type="Rhea" id="RHEA:32235"/>
        <dbReference type="ChEBI" id="CHEBI:15378"/>
        <dbReference type="ChEBI" id="CHEBI:43474"/>
        <dbReference type="ChEBI" id="CHEBI:57783"/>
        <dbReference type="ChEBI" id="CHEBI:64076"/>
        <dbReference type="ChEBI" id="CHEBI:456215"/>
        <dbReference type="ChEBI" id="CHEBI:456216"/>
        <dbReference type="EC" id="4.2.1.136"/>
    </reaction>
</comment>
<evidence type="ECO:0000256" key="3">
    <source>
        <dbReference type="ARBA" id="ARBA00006001"/>
    </source>
</evidence>
<feature type="binding site" evidence="17">
    <location>
        <position position="441"/>
    </location>
    <ligand>
        <name>(6S)-NADPHX</name>
        <dbReference type="ChEBI" id="CHEBI:64076"/>
    </ligand>
</feature>
<dbReference type="PANTHER" id="PTHR12592">
    <property type="entry name" value="ATP-DEPENDENT (S)-NAD(P)H-HYDRATE DEHYDRATASE FAMILY MEMBER"/>
    <property type="match status" value="1"/>
</dbReference>
<keyword evidence="6 17" id="KW-0547">Nucleotide-binding</keyword>
<evidence type="ECO:0000256" key="12">
    <source>
        <dbReference type="ARBA" id="ARBA00023239"/>
    </source>
</evidence>
<comment type="function">
    <text evidence="14 19">Bifunctional enzyme that catalyzes the epimerization of the S- and R-forms of NAD(P)HX and the dehydration of the S-form of NAD(P)HX at the expense of ADP, which is converted to AMP. This allows the repair of both epimers of NAD(P)HX, a damaged form of NAD(P)H that is a result of enzymatic or heat-dependent hydration.</text>
</comment>
<dbReference type="Gene3D" id="3.40.1190.20">
    <property type="match status" value="1"/>
</dbReference>
<keyword evidence="7 17" id="KW-0067">ATP-binding</keyword>
<reference evidence="22 23" key="1">
    <citation type="submission" date="2018-04" db="EMBL/GenBank/DDBJ databases">
        <title>Adhaeribacter sp. HMF7616 genome sequencing and assembly.</title>
        <authorList>
            <person name="Kang H."/>
            <person name="Kang J."/>
            <person name="Cha I."/>
            <person name="Kim H."/>
            <person name="Joh K."/>
        </authorList>
    </citation>
    <scope>NUCLEOTIDE SEQUENCE [LARGE SCALE GENOMIC DNA]</scope>
    <source>
        <strain evidence="22 23">HMF7616</strain>
    </source>
</reference>
<keyword evidence="8 17" id="KW-0521">NADP</keyword>
<dbReference type="InterPro" id="IPR029056">
    <property type="entry name" value="Ribokinase-like"/>
</dbReference>
<evidence type="ECO:0000256" key="4">
    <source>
        <dbReference type="ARBA" id="ARBA00009524"/>
    </source>
</evidence>
<dbReference type="GO" id="GO:0052855">
    <property type="term" value="F:ADP-dependent NAD(P)H-hydrate dehydratase activity"/>
    <property type="evidence" value="ECO:0007669"/>
    <property type="project" value="UniProtKB-UniRule"/>
</dbReference>
<comment type="similarity">
    <text evidence="3 19">In the N-terminal section; belongs to the NnrE/AIBP family.</text>
</comment>
<comment type="similarity">
    <text evidence="17">Belongs to the NnrD/CARKD family.</text>
</comment>
<evidence type="ECO:0000256" key="5">
    <source>
        <dbReference type="ARBA" id="ARBA00022723"/>
    </source>
</evidence>
<feature type="binding site" evidence="18">
    <location>
        <position position="162"/>
    </location>
    <ligand>
        <name>K(+)</name>
        <dbReference type="ChEBI" id="CHEBI:29103"/>
    </ligand>
</feature>
<dbReference type="PANTHER" id="PTHR12592:SF0">
    <property type="entry name" value="ATP-DEPENDENT (S)-NAD(P)H-HYDRATE DEHYDRATASE"/>
    <property type="match status" value="1"/>
</dbReference>
<dbReference type="InterPro" id="IPR036652">
    <property type="entry name" value="YjeF_N_dom_sf"/>
</dbReference>
<dbReference type="GO" id="GO:0052856">
    <property type="term" value="F:NAD(P)HX epimerase activity"/>
    <property type="evidence" value="ECO:0007669"/>
    <property type="project" value="UniProtKB-UniRule"/>
</dbReference>
<evidence type="ECO:0000313" key="23">
    <source>
        <dbReference type="Proteomes" id="UP000253919"/>
    </source>
</evidence>
<dbReference type="NCBIfam" id="TIGR00196">
    <property type="entry name" value="yjeF_cterm"/>
    <property type="match status" value="1"/>
</dbReference>
<name>A0A369QV08_9BACT</name>
<comment type="caution">
    <text evidence="18">Lacks conserved residue(s) required for the propagation of feature annotation.</text>
</comment>
<feature type="binding site" evidence="17">
    <location>
        <position position="376"/>
    </location>
    <ligand>
        <name>(6S)-NADPHX</name>
        <dbReference type="ChEBI" id="CHEBI:64076"/>
    </ligand>
</feature>
<dbReference type="PIRSF" id="PIRSF017184">
    <property type="entry name" value="Nnr"/>
    <property type="match status" value="1"/>
</dbReference>